<protein>
    <submittedName>
        <fullName evidence="1">Uncharacterized protein</fullName>
    </submittedName>
</protein>
<proteinExistence type="predicted"/>
<feature type="non-terminal residue" evidence="1">
    <location>
        <position position="55"/>
    </location>
</feature>
<dbReference type="EMBL" id="LCZI01000999">
    <property type="protein sequence ID" value="KKZ63124.1"/>
    <property type="molecule type" value="Genomic_DNA"/>
</dbReference>
<dbReference type="Proteomes" id="UP000034164">
    <property type="component" value="Unassembled WGS sequence"/>
</dbReference>
<feature type="non-terminal residue" evidence="1">
    <location>
        <position position="1"/>
    </location>
</feature>
<sequence>LAIDIFNSENSLYLHLSADVFDKMTSIHTIMISQFSLSIHIQFCLNHTILEYLIQ</sequence>
<name>A0A0G2J1D6_9EURO</name>
<dbReference type="OrthoDB" id="10444794at2759"/>
<comment type="caution">
    <text evidence="1">The sequence shown here is derived from an EMBL/GenBank/DDBJ whole genome shotgun (WGS) entry which is preliminary data.</text>
</comment>
<evidence type="ECO:0000313" key="1">
    <source>
        <dbReference type="EMBL" id="KKZ63124.1"/>
    </source>
</evidence>
<dbReference type="VEuPathDB" id="FungiDB:EMCG_02501"/>
<evidence type="ECO:0000313" key="2">
    <source>
        <dbReference type="Proteomes" id="UP000034164"/>
    </source>
</evidence>
<accession>A0A0G2J1D6</accession>
<organism evidence="1 2">
    <name type="scientific">[Emmonsia] crescens</name>
    <dbReference type="NCBI Taxonomy" id="73230"/>
    <lineage>
        <taxon>Eukaryota</taxon>
        <taxon>Fungi</taxon>
        <taxon>Dikarya</taxon>
        <taxon>Ascomycota</taxon>
        <taxon>Pezizomycotina</taxon>
        <taxon>Eurotiomycetes</taxon>
        <taxon>Eurotiomycetidae</taxon>
        <taxon>Onygenales</taxon>
        <taxon>Ajellomycetaceae</taxon>
        <taxon>Emergomyces</taxon>
    </lineage>
</organism>
<reference evidence="2" key="1">
    <citation type="journal article" date="2015" name="PLoS Genet.">
        <title>The dynamic genome and transcriptome of the human fungal pathogen Blastomyces and close relative Emmonsia.</title>
        <authorList>
            <person name="Munoz J.F."/>
            <person name="Gauthier G.M."/>
            <person name="Desjardins C.A."/>
            <person name="Gallo J.E."/>
            <person name="Holder J."/>
            <person name="Sullivan T.D."/>
            <person name="Marty A.J."/>
            <person name="Carmen J.C."/>
            <person name="Chen Z."/>
            <person name="Ding L."/>
            <person name="Gujja S."/>
            <person name="Magrini V."/>
            <person name="Misas E."/>
            <person name="Mitreva M."/>
            <person name="Priest M."/>
            <person name="Saif S."/>
            <person name="Whiston E.A."/>
            <person name="Young S."/>
            <person name="Zeng Q."/>
            <person name="Goldman W.E."/>
            <person name="Mardis E.R."/>
            <person name="Taylor J.W."/>
            <person name="McEwen J.G."/>
            <person name="Clay O.K."/>
            <person name="Klein B.S."/>
            <person name="Cuomo C.A."/>
        </authorList>
    </citation>
    <scope>NUCLEOTIDE SEQUENCE [LARGE SCALE GENOMIC DNA]</scope>
    <source>
        <strain evidence="2">UAMH 3008</strain>
    </source>
</reference>
<dbReference type="AlphaFoldDB" id="A0A0G2J1D6"/>
<gene>
    <name evidence="1" type="ORF">EMCG_02501</name>
</gene>